<comment type="caution">
    <text evidence="2">The sequence shown here is derived from an EMBL/GenBank/DDBJ whole genome shotgun (WGS) entry which is preliminary data.</text>
</comment>
<dbReference type="AlphaFoldDB" id="A0A2P5HMQ0"/>
<dbReference type="CDD" id="cd01741">
    <property type="entry name" value="GATase1_1"/>
    <property type="match status" value="1"/>
</dbReference>
<dbReference type="Gene3D" id="3.40.50.880">
    <property type="match status" value="1"/>
</dbReference>
<dbReference type="EMBL" id="MAVT02001246">
    <property type="protein sequence ID" value="POS71511.1"/>
    <property type="molecule type" value="Genomic_DNA"/>
</dbReference>
<sequence length="271" mass="29516">MGSTAARTPTRLAILEADTPVPNANAKYHGYRGVFTDLFRRAVAPGPLEGHLAITGYDVVNEPDSYPDLESVDAVLISGSKHSAYLDDEWIVKLVAFTRKALATNGRVKVVGVCFGHQIVGRALGVKVDRNHKGWEVSVTEVKLSETGRAVFGSDTLVVRFSSLNNAVSQKIHQMHRDIVFSNPEGAHNLGENDICANQGFLLPGKAITVQGHPEFTGEIISEILELRHDTKLFTDDVYSSGVNRANIDHDGVMIAQAFLRFIQGQEAIKA</sequence>
<evidence type="ECO:0000313" key="3">
    <source>
        <dbReference type="Proteomes" id="UP000094444"/>
    </source>
</evidence>
<dbReference type="InterPro" id="IPR017926">
    <property type="entry name" value="GATASE"/>
</dbReference>
<dbReference type="Proteomes" id="UP000094444">
    <property type="component" value="Unassembled WGS sequence"/>
</dbReference>
<reference evidence="2" key="1">
    <citation type="submission" date="2017-09" db="EMBL/GenBank/DDBJ databases">
        <title>Polyketide synthases of a Diaporthe helianthi virulent isolate.</title>
        <authorList>
            <person name="Baroncelli R."/>
        </authorList>
    </citation>
    <scope>NUCLEOTIDE SEQUENCE [LARGE SCALE GENOMIC DNA]</scope>
    <source>
        <strain evidence="2">7/96</strain>
    </source>
</reference>
<dbReference type="STRING" id="158607.A0A2P5HMQ0"/>
<dbReference type="GO" id="GO:0005829">
    <property type="term" value="C:cytosol"/>
    <property type="evidence" value="ECO:0007669"/>
    <property type="project" value="TreeGrafter"/>
</dbReference>
<protein>
    <submittedName>
        <fullName evidence="2">GMP synthase</fullName>
    </submittedName>
</protein>
<dbReference type="PANTHER" id="PTHR42695">
    <property type="entry name" value="GLUTAMINE AMIDOTRANSFERASE YLR126C-RELATED"/>
    <property type="match status" value="1"/>
</dbReference>
<evidence type="ECO:0000259" key="1">
    <source>
        <dbReference type="Pfam" id="PF00117"/>
    </source>
</evidence>
<dbReference type="OrthoDB" id="92161at2759"/>
<dbReference type="PROSITE" id="PS51273">
    <property type="entry name" value="GATASE_TYPE_1"/>
    <property type="match status" value="1"/>
</dbReference>
<keyword evidence="3" id="KW-1185">Reference proteome</keyword>
<proteinExistence type="predicted"/>
<evidence type="ECO:0000313" key="2">
    <source>
        <dbReference type="EMBL" id="POS71511.1"/>
    </source>
</evidence>
<accession>A0A2P5HMQ0</accession>
<name>A0A2P5HMQ0_DIAHE</name>
<dbReference type="Pfam" id="PF00117">
    <property type="entry name" value="GATase"/>
    <property type="match status" value="1"/>
</dbReference>
<dbReference type="InParanoid" id="A0A2P5HMQ0"/>
<dbReference type="InterPro" id="IPR044992">
    <property type="entry name" value="ChyE-like"/>
</dbReference>
<organism evidence="2 3">
    <name type="scientific">Diaporthe helianthi</name>
    <dbReference type="NCBI Taxonomy" id="158607"/>
    <lineage>
        <taxon>Eukaryota</taxon>
        <taxon>Fungi</taxon>
        <taxon>Dikarya</taxon>
        <taxon>Ascomycota</taxon>
        <taxon>Pezizomycotina</taxon>
        <taxon>Sordariomycetes</taxon>
        <taxon>Sordariomycetidae</taxon>
        <taxon>Diaporthales</taxon>
        <taxon>Diaporthaceae</taxon>
        <taxon>Diaporthe</taxon>
    </lineage>
</organism>
<feature type="domain" description="Glutamine amidotransferase" evidence="1">
    <location>
        <begin position="69"/>
        <end position="218"/>
    </location>
</feature>
<dbReference type="SUPFAM" id="SSF52317">
    <property type="entry name" value="Class I glutamine amidotransferase-like"/>
    <property type="match status" value="1"/>
</dbReference>
<dbReference type="InterPro" id="IPR029062">
    <property type="entry name" value="Class_I_gatase-like"/>
</dbReference>
<gene>
    <name evidence="2" type="ORF">DHEL01_v210094</name>
</gene>
<dbReference type="PANTHER" id="PTHR42695:SF5">
    <property type="entry name" value="GLUTAMINE AMIDOTRANSFERASE YLR126C-RELATED"/>
    <property type="match status" value="1"/>
</dbReference>
<dbReference type="GO" id="GO:0005634">
    <property type="term" value="C:nucleus"/>
    <property type="evidence" value="ECO:0007669"/>
    <property type="project" value="TreeGrafter"/>
</dbReference>
<dbReference type="FunCoup" id="A0A2P5HMQ0">
    <property type="interactions" value="118"/>
</dbReference>